<name>A0ABM7GGF7_9GAMM</name>
<feature type="transmembrane region" description="Helical" evidence="1">
    <location>
        <begin position="82"/>
        <end position="102"/>
    </location>
</feature>
<dbReference type="InterPro" id="IPR006481">
    <property type="entry name" value="Phage_lambda_GpS_holin"/>
</dbReference>
<reference evidence="3" key="1">
    <citation type="journal article" date="2019" name="Microbiol. Resour. Announc.">
        <title>Complete Genome Sequence of Halomonas olivaria, a Moderately Halophilic Bacterium Isolated from Olive Processing Effluents, Obtained by Nanopore Sequencing.</title>
        <authorList>
            <person name="Nagata S."/>
            <person name="Ii K.M."/>
            <person name="Tsukimi T."/>
            <person name="Miura M.C."/>
            <person name="Galipon J."/>
            <person name="Arakawa K."/>
        </authorList>
    </citation>
    <scope>NUCLEOTIDE SEQUENCE [LARGE SCALE GENOMIC DNA]</scope>
    <source>
        <strain evidence="3">TYRC17</strain>
    </source>
</reference>
<dbReference type="Proteomes" id="UP000289555">
    <property type="component" value="Chromosome"/>
</dbReference>
<accession>A0ABM7GGF7</accession>
<evidence type="ECO:0000313" key="3">
    <source>
        <dbReference type="Proteomes" id="UP000289555"/>
    </source>
</evidence>
<protein>
    <submittedName>
        <fullName evidence="2">Uncharacterized protein</fullName>
    </submittedName>
</protein>
<dbReference type="Pfam" id="PF05106">
    <property type="entry name" value="Phage_holin_3_1"/>
    <property type="match status" value="1"/>
</dbReference>
<evidence type="ECO:0000313" key="2">
    <source>
        <dbReference type="EMBL" id="BBI51089.1"/>
    </source>
</evidence>
<keyword evidence="1" id="KW-1133">Transmembrane helix</keyword>
<organism evidence="2 3">
    <name type="scientific">Vreelandella olivaria</name>
    <dbReference type="NCBI Taxonomy" id="390919"/>
    <lineage>
        <taxon>Bacteria</taxon>
        <taxon>Pseudomonadati</taxon>
        <taxon>Pseudomonadota</taxon>
        <taxon>Gammaproteobacteria</taxon>
        <taxon>Oceanospirillales</taxon>
        <taxon>Halomonadaceae</taxon>
        <taxon>Vreelandella</taxon>
    </lineage>
</organism>
<feature type="transmembrane region" description="Helical" evidence="1">
    <location>
        <begin position="20"/>
        <end position="43"/>
    </location>
</feature>
<feature type="transmembrane region" description="Helical" evidence="1">
    <location>
        <begin position="55"/>
        <end position="76"/>
    </location>
</feature>
<keyword evidence="3" id="KW-1185">Reference proteome</keyword>
<proteinExistence type="predicted"/>
<evidence type="ECO:0000256" key="1">
    <source>
        <dbReference type="SAM" id="Phobius"/>
    </source>
</evidence>
<keyword evidence="1" id="KW-0812">Transmembrane</keyword>
<sequence length="119" mass="13551">MRHESKTKRETPYEWQRPQLLARAAGFLPITLVAILTFTMGFIRGVHEGGSLKKSLLGALMCTLLATPLFPVFLWIAESQGWPPIIAFPPCVFLAFLGTDWIRSKADDIYEVFIGRWRK</sequence>
<gene>
    <name evidence="2" type="ORF">HORIV_35100</name>
</gene>
<keyword evidence="1" id="KW-0472">Membrane</keyword>
<dbReference type="EMBL" id="AP019416">
    <property type="protein sequence ID" value="BBI51089.1"/>
    <property type="molecule type" value="Genomic_DNA"/>
</dbReference>